<evidence type="ECO:0000256" key="1">
    <source>
        <dbReference type="SAM" id="MobiDB-lite"/>
    </source>
</evidence>
<dbReference type="EMBL" id="AVOT02002711">
    <property type="protein sequence ID" value="MBW0471275.1"/>
    <property type="molecule type" value="Genomic_DNA"/>
</dbReference>
<evidence type="ECO:0000313" key="2">
    <source>
        <dbReference type="EMBL" id="MBW0471275.1"/>
    </source>
</evidence>
<sequence>MKIRNSPVDKEAVSFADWKIVSTDGKASPKELVEEFPKAQELTKKRKENEVKESLPKQKKIKLIQLKKDDISFAIEKIEDWGSWKPQTISSANDSFHDNYGLRNTKQRSSIHDN</sequence>
<gene>
    <name evidence="2" type="ORF">O181_010990</name>
</gene>
<protein>
    <submittedName>
        <fullName evidence="2">Uncharacterized protein</fullName>
    </submittedName>
</protein>
<keyword evidence="3" id="KW-1185">Reference proteome</keyword>
<organism evidence="2 3">
    <name type="scientific">Austropuccinia psidii MF-1</name>
    <dbReference type="NCBI Taxonomy" id="1389203"/>
    <lineage>
        <taxon>Eukaryota</taxon>
        <taxon>Fungi</taxon>
        <taxon>Dikarya</taxon>
        <taxon>Basidiomycota</taxon>
        <taxon>Pucciniomycotina</taxon>
        <taxon>Pucciniomycetes</taxon>
        <taxon>Pucciniales</taxon>
        <taxon>Sphaerophragmiaceae</taxon>
        <taxon>Austropuccinia</taxon>
    </lineage>
</organism>
<name>A0A9Q3BUA3_9BASI</name>
<accession>A0A9Q3BUA3</accession>
<comment type="caution">
    <text evidence="2">The sequence shown here is derived from an EMBL/GenBank/DDBJ whole genome shotgun (WGS) entry which is preliminary data.</text>
</comment>
<dbReference type="Proteomes" id="UP000765509">
    <property type="component" value="Unassembled WGS sequence"/>
</dbReference>
<proteinExistence type="predicted"/>
<reference evidence="2" key="1">
    <citation type="submission" date="2021-03" db="EMBL/GenBank/DDBJ databases">
        <title>Draft genome sequence of rust myrtle Austropuccinia psidii MF-1, a brazilian biotype.</title>
        <authorList>
            <person name="Quecine M.C."/>
            <person name="Pachon D.M.R."/>
            <person name="Bonatelli M.L."/>
            <person name="Correr F.H."/>
            <person name="Franceschini L.M."/>
            <person name="Leite T.F."/>
            <person name="Margarido G.R.A."/>
            <person name="Almeida C.A."/>
            <person name="Ferrarezi J.A."/>
            <person name="Labate C.A."/>
        </authorList>
    </citation>
    <scope>NUCLEOTIDE SEQUENCE</scope>
    <source>
        <strain evidence="2">MF-1</strain>
    </source>
</reference>
<feature type="region of interest" description="Disordered" evidence="1">
    <location>
        <begin position="90"/>
        <end position="114"/>
    </location>
</feature>
<evidence type="ECO:0000313" key="3">
    <source>
        <dbReference type="Proteomes" id="UP000765509"/>
    </source>
</evidence>
<dbReference type="AlphaFoldDB" id="A0A9Q3BUA3"/>